<evidence type="ECO:0000313" key="5">
    <source>
        <dbReference type="Proteomes" id="UP000254875"/>
    </source>
</evidence>
<dbReference type="PANTHER" id="PTHR44591:SF3">
    <property type="entry name" value="RESPONSE REGULATORY DOMAIN-CONTAINING PROTEIN"/>
    <property type="match status" value="1"/>
</dbReference>
<feature type="modified residue" description="4-aspartylphosphate" evidence="2">
    <location>
        <position position="78"/>
    </location>
</feature>
<evidence type="ECO:0000256" key="2">
    <source>
        <dbReference type="PROSITE-ProRule" id="PRU00169"/>
    </source>
</evidence>
<name>A0A370NCG3_9BURK</name>
<dbReference type="PANTHER" id="PTHR44591">
    <property type="entry name" value="STRESS RESPONSE REGULATOR PROTEIN 1"/>
    <property type="match status" value="1"/>
</dbReference>
<evidence type="ECO:0000313" key="4">
    <source>
        <dbReference type="EMBL" id="RDK03286.1"/>
    </source>
</evidence>
<accession>A0A370NCG3</accession>
<dbReference type="Proteomes" id="UP000254875">
    <property type="component" value="Unassembled WGS sequence"/>
</dbReference>
<dbReference type="PROSITE" id="PS50110">
    <property type="entry name" value="RESPONSE_REGULATORY"/>
    <property type="match status" value="1"/>
</dbReference>
<keyword evidence="5" id="KW-1185">Reference proteome</keyword>
<dbReference type="SMART" id="SM00448">
    <property type="entry name" value="REC"/>
    <property type="match status" value="1"/>
</dbReference>
<dbReference type="GO" id="GO:0000160">
    <property type="term" value="P:phosphorelay signal transduction system"/>
    <property type="evidence" value="ECO:0007669"/>
    <property type="project" value="InterPro"/>
</dbReference>
<reference evidence="5" key="1">
    <citation type="submission" date="2018-05" db="EMBL/GenBank/DDBJ databases">
        <authorList>
            <person name="Feng T."/>
        </authorList>
    </citation>
    <scope>NUCLEOTIDE SEQUENCE [LARGE SCALE GENOMIC DNA]</scope>
    <source>
        <strain evidence="5">S27</strain>
    </source>
</reference>
<comment type="caution">
    <text evidence="4">The sequence shown here is derived from an EMBL/GenBank/DDBJ whole genome shotgun (WGS) entry which is preliminary data.</text>
</comment>
<protein>
    <submittedName>
        <fullName evidence="4">Response regulator</fullName>
    </submittedName>
</protein>
<dbReference type="InterPro" id="IPR001789">
    <property type="entry name" value="Sig_transdc_resp-reg_receiver"/>
</dbReference>
<evidence type="ECO:0000259" key="3">
    <source>
        <dbReference type="PROSITE" id="PS50110"/>
    </source>
</evidence>
<dbReference type="InterPro" id="IPR050595">
    <property type="entry name" value="Bact_response_regulator"/>
</dbReference>
<feature type="domain" description="Response regulatory" evidence="3">
    <location>
        <begin position="29"/>
        <end position="145"/>
    </location>
</feature>
<dbReference type="OrthoDB" id="9105265at2"/>
<dbReference type="AlphaFoldDB" id="A0A370NCG3"/>
<dbReference type="SUPFAM" id="SSF52172">
    <property type="entry name" value="CheY-like"/>
    <property type="match status" value="1"/>
</dbReference>
<dbReference type="Pfam" id="PF00072">
    <property type="entry name" value="Response_reg"/>
    <property type="match status" value="1"/>
</dbReference>
<gene>
    <name evidence="4" type="ORF">DLM46_07020</name>
</gene>
<organism evidence="4 5">
    <name type="scientific">Paraburkholderia lacunae</name>
    <dbReference type="NCBI Taxonomy" id="2211104"/>
    <lineage>
        <taxon>Bacteria</taxon>
        <taxon>Pseudomonadati</taxon>
        <taxon>Pseudomonadota</taxon>
        <taxon>Betaproteobacteria</taxon>
        <taxon>Burkholderiales</taxon>
        <taxon>Burkholderiaceae</taxon>
        <taxon>Paraburkholderia</taxon>
    </lineage>
</organism>
<proteinExistence type="predicted"/>
<dbReference type="InterPro" id="IPR011006">
    <property type="entry name" value="CheY-like_superfamily"/>
</dbReference>
<sequence>MLTPKDGMDENDDVVVWRPIRYAMASHRRVLVVDDYREAAEALQMLLNADGFECRALDDPLAVCEMAREWQPFAVVLDIKMPGLDGFELARRLRANPLTAHMWLVACTAFASREDRARAKAVGFDAHCAKPLTPERLLRVLESAAALRTAGQR</sequence>
<dbReference type="Gene3D" id="3.40.50.2300">
    <property type="match status" value="1"/>
</dbReference>
<evidence type="ECO:0000256" key="1">
    <source>
        <dbReference type="ARBA" id="ARBA00022553"/>
    </source>
</evidence>
<keyword evidence="1 2" id="KW-0597">Phosphoprotein</keyword>
<dbReference type="RefSeq" id="WP_115100050.1">
    <property type="nucleotide sequence ID" value="NZ_QHKS01000004.1"/>
</dbReference>
<dbReference type="EMBL" id="QHKS01000004">
    <property type="protein sequence ID" value="RDK03286.1"/>
    <property type="molecule type" value="Genomic_DNA"/>
</dbReference>